<evidence type="ECO:0000256" key="6">
    <source>
        <dbReference type="ARBA" id="ARBA00023002"/>
    </source>
</evidence>
<dbReference type="Pfam" id="PF03405">
    <property type="entry name" value="FA_desaturase_2"/>
    <property type="match status" value="1"/>
</dbReference>
<dbReference type="GO" id="GO:0046872">
    <property type="term" value="F:metal ion binding"/>
    <property type="evidence" value="ECO:0007669"/>
    <property type="project" value="UniProtKB-KW"/>
</dbReference>
<evidence type="ECO:0000256" key="5">
    <source>
        <dbReference type="ARBA" id="ARBA00022832"/>
    </source>
</evidence>
<dbReference type="InterPro" id="IPR005067">
    <property type="entry name" value="Fatty_acid_desaturase-2"/>
</dbReference>
<evidence type="ECO:0000256" key="2">
    <source>
        <dbReference type="ARBA" id="ARBA00008749"/>
    </source>
</evidence>
<evidence type="ECO:0000256" key="8">
    <source>
        <dbReference type="ARBA" id="ARBA00023098"/>
    </source>
</evidence>
<keyword evidence="4" id="KW-0479">Metal-binding</keyword>
<evidence type="ECO:0000256" key="9">
    <source>
        <dbReference type="ARBA" id="ARBA00023160"/>
    </source>
</evidence>
<organism evidence="10 11">
    <name type="scientific">Kribbella sindirgiensis</name>
    <dbReference type="NCBI Taxonomy" id="1124744"/>
    <lineage>
        <taxon>Bacteria</taxon>
        <taxon>Bacillati</taxon>
        <taxon>Actinomycetota</taxon>
        <taxon>Actinomycetes</taxon>
        <taxon>Propionibacteriales</taxon>
        <taxon>Kribbellaceae</taxon>
        <taxon>Kribbella</taxon>
    </lineage>
</organism>
<dbReference type="EMBL" id="SJKA01000006">
    <property type="protein sequence ID" value="TCC32462.1"/>
    <property type="molecule type" value="Genomic_DNA"/>
</dbReference>
<evidence type="ECO:0000256" key="7">
    <source>
        <dbReference type="ARBA" id="ARBA00023004"/>
    </source>
</evidence>
<comment type="similarity">
    <text evidence="2">Belongs to the fatty acid desaturase type 2 family.</text>
</comment>
<keyword evidence="5" id="KW-0276">Fatty acid metabolism</keyword>
<reference evidence="10 11" key="1">
    <citation type="submission" date="2019-02" db="EMBL/GenBank/DDBJ databases">
        <title>Kribbella capetownensis sp. nov. and Kribbella speibonae sp. nov., isolated from soil.</title>
        <authorList>
            <person name="Curtis S.M."/>
            <person name="Norton I."/>
            <person name="Everest G.J."/>
            <person name="Meyers P.R."/>
        </authorList>
    </citation>
    <scope>NUCLEOTIDE SEQUENCE [LARGE SCALE GENOMIC DNA]</scope>
    <source>
        <strain evidence="10 11">DSM 27082</strain>
    </source>
</reference>
<evidence type="ECO:0000256" key="1">
    <source>
        <dbReference type="ARBA" id="ARBA00001954"/>
    </source>
</evidence>
<comment type="caution">
    <text evidence="10">The sequence shown here is derived from an EMBL/GenBank/DDBJ whole genome shotgun (WGS) entry which is preliminary data.</text>
</comment>
<comment type="cofactor">
    <cofactor evidence="1">
        <name>Fe(2+)</name>
        <dbReference type="ChEBI" id="CHEBI:29033"/>
    </cofactor>
</comment>
<keyword evidence="11" id="KW-1185">Reference proteome</keyword>
<keyword evidence="8" id="KW-0443">Lipid metabolism</keyword>
<accession>A0A4V2M3L1</accession>
<evidence type="ECO:0008006" key="12">
    <source>
        <dbReference type="Google" id="ProtNLM"/>
    </source>
</evidence>
<dbReference type="GO" id="GO:0045300">
    <property type="term" value="F:stearoyl-[ACP] desaturase activity"/>
    <property type="evidence" value="ECO:0007669"/>
    <property type="project" value="InterPro"/>
</dbReference>
<dbReference type="Gene3D" id="1.10.620.20">
    <property type="entry name" value="Ribonucleotide Reductase, subunit A"/>
    <property type="match status" value="1"/>
</dbReference>
<dbReference type="GO" id="GO:0006633">
    <property type="term" value="P:fatty acid biosynthetic process"/>
    <property type="evidence" value="ECO:0007669"/>
    <property type="project" value="UniProtKB-KW"/>
</dbReference>
<dbReference type="RefSeq" id="WP_131290634.1">
    <property type="nucleotide sequence ID" value="NZ_SJKA01000006.1"/>
</dbReference>
<keyword evidence="3" id="KW-0444">Lipid biosynthesis</keyword>
<dbReference type="Proteomes" id="UP000292695">
    <property type="component" value="Unassembled WGS sequence"/>
</dbReference>
<protein>
    <recommendedName>
        <fullName evidence="12">Ferritin-like domain-containing protein</fullName>
    </recommendedName>
</protein>
<dbReference type="SUPFAM" id="SSF47240">
    <property type="entry name" value="Ferritin-like"/>
    <property type="match status" value="1"/>
</dbReference>
<keyword evidence="6" id="KW-0560">Oxidoreductase</keyword>
<keyword evidence="9" id="KW-0275">Fatty acid biosynthesis</keyword>
<evidence type="ECO:0000313" key="11">
    <source>
        <dbReference type="Proteomes" id="UP000292695"/>
    </source>
</evidence>
<name>A0A4V2M3L1_9ACTN</name>
<evidence type="ECO:0000256" key="3">
    <source>
        <dbReference type="ARBA" id="ARBA00022516"/>
    </source>
</evidence>
<dbReference type="InterPro" id="IPR012348">
    <property type="entry name" value="RNR-like"/>
</dbReference>
<dbReference type="OrthoDB" id="3606832at2"/>
<evidence type="ECO:0000313" key="10">
    <source>
        <dbReference type="EMBL" id="TCC32462.1"/>
    </source>
</evidence>
<evidence type="ECO:0000256" key="4">
    <source>
        <dbReference type="ARBA" id="ARBA00022723"/>
    </source>
</evidence>
<keyword evidence="7" id="KW-0408">Iron</keyword>
<proteinExistence type="inferred from homology"/>
<gene>
    <name evidence="10" type="ORF">E0H50_19990</name>
</gene>
<sequence length="271" mass="30484">MLDWYLSSWGPVDWTAVRQVSDLDADPELGRMLLALSMIEADSQVMRRKLAASGADRSPELLEFIAVWLAEEGEHSRALKHMARNYGTTDLAIDERRWSRDIRAFITWPSLYLGRRIPGLKAAYCTLGAMQELVALTTYNHLAQRCDTSPVSSALRAIAKQESRHMRFYRTAAEIFLGASPAAQRTTRVLIGKLWRPPGMDLIGKGWYEEIFGPILRDPQYTSALLRVDRIVSALPGIGSISVMREYLHTHEFPAPVAAVARREAQGASEW</sequence>
<dbReference type="InterPro" id="IPR009078">
    <property type="entry name" value="Ferritin-like_SF"/>
</dbReference>
<dbReference type="AlphaFoldDB" id="A0A4V2M3L1"/>